<feature type="region of interest" description="Disordered" evidence="2">
    <location>
        <begin position="473"/>
        <end position="492"/>
    </location>
</feature>
<feature type="domain" description="GAG-pre-integrase" evidence="3">
    <location>
        <begin position="758"/>
        <end position="826"/>
    </location>
</feature>
<dbReference type="Pfam" id="PF14223">
    <property type="entry name" value="Retrotran_gag_2"/>
    <property type="match status" value="1"/>
</dbReference>
<feature type="region of interest" description="Disordered" evidence="2">
    <location>
        <begin position="613"/>
        <end position="637"/>
    </location>
</feature>
<accession>A0A6L2KRM0</accession>
<keyword evidence="1" id="KW-0175">Coiled coil</keyword>
<feature type="coiled-coil region" evidence="1">
    <location>
        <begin position="333"/>
        <end position="360"/>
    </location>
</feature>
<evidence type="ECO:0000259" key="3">
    <source>
        <dbReference type="Pfam" id="PF13976"/>
    </source>
</evidence>
<feature type="region of interest" description="Disordered" evidence="2">
    <location>
        <begin position="1061"/>
        <end position="1083"/>
    </location>
</feature>
<proteinExistence type="predicted"/>
<evidence type="ECO:0000256" key="2">
    <source>
        <dbReference type="SAM" id="MobiDB-lite"/>
    </source>
</evidence>
<feature type="coiled-coil region" evidence="1">
    <location>
        <begin position="270"/>
        <end position="304"/>
    </location>
</feature>
<dbReference type="Pfam" id="PF13976">
    <property type="entry name" value="gag_pre-integrs"/>
    <property type="match status" value="1"/>
</dbReference>
<feature type="region of interest" description="Disordered" evidence="2">
    <location>
        <begin position="896"/>
        <end position="943"/>
    </location>
</feature>
<sequence length="1199" mass="136002">MQKTILKQQYKNFAASRSEGLDKTYDRFQKLISQLEIYGEVISQEDANLKLLRSLPPAWDTHTLIMRNKSDLDTLSMDDLYNNLKVYEAEIKGQSSSSSNSQNVAFISLDNTSSTNEAVNIAHNVSAASSQGQASASTYVDDGMFFFFANQSNSPQLDNKDSEQIDTDDLEEVDLKWQMAMLTMRVKRFIKKTKRNLNFNGKETVGFERQRLNVTAATRYVIFLENAGHQEFRGIEMETIQEGLYQWRLLLMPCSDTEVHTCSKKCLQSYQTLQKQYDKQRESLNKANLEIISYQLGLESLEARIVVHQKNEAIFEEDVAFLKYIVKVRDNSIIELKNQLKESLKEKDDLKLKLENFKTSSKSLTNLINSQISPKDKTGLGYDSQLNEKDLNDIHMNKSNVFESASDSSVNESEEDNNQVNDRYKAGEGYHAVPPPYTRNFMPPRLDLSFAGLDDSVFKSTMSESITSVYKTETSASKTSKESMDKPKTVRPNAPLIEDWESNSDDDCVIRPTIKQIKPSCAKINFVKSDENTRKCVIEQHTYKQAENLGKRKYVFKNEGKATGQREVRPVWNNAQRVNHQNFSNNLTHPHPKRNFVPTTVATKSRQVPVNTAKQSSPRAVASISTARPVNTDGNPQYTLQDQGIFDSGCSRHLTGNKSFFTNYQKIDGGFVAFRGSPKGGKISGKGKIRTGKLDFEDVYFVKELKFNLFSVLQMCDKKNSVLFTKTECLVLSPDFKLLDENQVLLKVHRQNNMRSFDLKNVVPSRGLTCLFAKATINESNLWHRRLGHINLKTMNKLVRENFVRGLPSKIFENDHICVVCQKGKHHKVSYGKVKLVSEASIRRHLKLEDSDSISTLPNTEFFEQLALMRASKGYTAVDILLFPTMLVQGPILQGEGSTVPVESHHTPSSALTTSQPPLLSPSRIPTRQETKVPQPSSPTHTHVADEATSIGMDVRYEGAATTVSSLDAGYGSGNINKTPSMPYDLPLPRVYTLRSDEGRMQQNELMDLVIKLTDRVLALETDLQQTKKVYSTAFTKLIMKVKKLEKIVKSNKAKRRAKIVVSDDEDAAEDSSKQGRKIDDIDQDPNISLVQHDAKVQGRHEQEIKFKTEDISTAEILVYIRRTASKDKEERQRIVRVHKEASSFNVEEWEDIQATIEADEELSLRIQAKERKKYSEPKKARLLVDLINKKETFCSTKS</sequence>
<dbReference type="Pfam" id="PF22936">
    <property type="entry name" value="Pol_BBD"/>
    <property type="match status" value="1"/>
</dbReference>
<feature type="compositionally biased region" description="Basic and acidic residues" evidence="2">
    <location>
        <begin position="479"/>
        <end position="488"/>
    </location>
</feature>
<reference evidence="5" key="1">
    <citation type="journal article" date="2019" name="Sci. Rep.">
        <title>Draft genome of Tanacetum cinerariifolium, the natural source of mosquito coil.</title>
        <authorList>
            <person name="Yamashiro T."/>
            <person name="Shiraishi A."/>
            <person name="Satake H."/>
            <person name="Nakayama K."/>
        </authorList>
    </citation>
    <scope>NUCLEOTIDE SEQUENCE</scope>
</reference>
<dbReference type="InterPro" id="IPR025724">
    <property type="entry name" value="GAG-pre-integrase_dom"/>
</dbReference>
<organism evidence="5">
    <name type="scientific">Tanacetum cinerariifolium</name>
    <name type="common">Dalmatian daisy</name>
    <name type="synonym">Chrysanthemum cinerariifolium</name>
    <dbReference type="NCBI Taxonomy" id="118510"/>
    <lineage>
        <taxon>Eukaryota</taxon>
        <taxon>Viridiplantae</taxon>
        <taxon>Streptophyta</taxon>
        <taxon>Embryophyta</taxon>
        <taxon>Tracheophyta</taxon>
        <taxon>Spermatophyta</taxon>
        <taxon>Magnoliopsida</taxon>
        <taxon>eudicotyledons</taxon>
        <taxon>Gunneridae</taxon>
        <taxon>Pentapetalae</taxon>
        <taxon>asterids</taxon>
        <taxon>campanulids</taxon>
        <taxon>Asterales</taxon>
        <taxon>Asteraceae</taxon>
        <taxon>Asteroideae</taxon>
        <taxon>Anthemideae</taxon>
        <taxon>Anthemidinae</taxon>
        <taxon>Tanacetum</taxon>
    </lineage>
</organism>
<name>A0A6L2KRM0_TANCI</name>
<feature type="compositionally biased region" description="Basic and acidic residues" evidence="2">
    <location>
        <begin position="1071"/>
        <end position="1081"/>
    </location>
</feature>
<feature type="compositionally biased region" description="Polar residues" evidence="2">
    <location>
        <begin position="907"/>
        <end position="941"/>
    </location>
</feature>
<evidence type="ECO:0000256" key="1">
    <source>
        <dbReference type="SAM" id="Coils"/>
    </source>
</evidence>
<dbReference type="EMBL" id="BKCJ010002839">
    <property type="protein sequence ID" value="GEU51252.1"/>
    <property type="molecule type" value="Genomic_DNA"/>
</dbReference>
<comment type="caution">
    <text evidence="5">The sequence shown here is derived from an EMBL/GenBank/DDBJ whole genome shotgun (WGS) entry which is preliminary data.</text>
</comment>
<evidence type="ECO:0000259" key="4">
    <source>
        <dbReference type="Pfam" id="PF22936"/>
    </source>
</evidence>
<protein>
    <submittedName>
        <fullName evidence="5">Ribonuclease H-like domain-containing protein</fullName>
    </submittedName>
</protein>
<dbReference type="InterPro" id="IPR054722">
    <property type="entry name" value="PolX-like_BBD"/>
</dbReference>
<dbReference type="AlphaFoldDB" id="A0A6L2KRM0"/>
<gene>
    <name evidence="5" type="ORF">Tci_023230</name>
</gene>
<evidence type="ECO:0000313" key="5">
    <source>
        <dbReference type="EMBL" id="GEU51252.1"/>
    </source>
</evidence>
<feature type="domain" description="Retrovirus-related Pol polyprotein from transposon TNT 1-94-like beta-barrel" evidence="4">
    <location>
        <begin position="645"/>
        <end position="718"/>
    </location>
</feature>